<protein>
    <submittedName>
        <fullName evidence="1">Uncharacterized protein</fullName>
    </submittedName>
</protein>
<proteinExistence type="predicted"/>
<feature type="non-terminal residue" evidence="1">
    <location>
        <position position="274"/>
    </location>
</feature>
<sequence>QAGDLTVSAIGNAVFESLLLAAGKANLAATGNLTIDLLRVTNAGDAHDLSIDVGGNLVLGELDAGSTGDISLKSTGSITKTAGKRVKGDELALEASGSVNIATEVATIVASLSAAGDLQIDETNALQLVDVSVADGSLDVTTGASLTVDSVRISTDETGREAKLKTISGDISVGVLVVGTDKGKAVLDAAGDIKQSTTDETADVLGHELVVQVGGDFLLDVDVDQLSGTATGAFRVTDLDDLVLGDLKSLAGPLEVEALGRLVVGGSIESGSTL</sequence>
<reference evidence="1" key="1">
    <citation type="submission" date="2018-05" db="EMBL/GenBank/DDBJ databases">
        <authorList>
            <person name="Lanie J.A."/>
            <person name="Ng W.-L."/>
            <person name="Kazmierczak K.M."/>
            <person name="Andrzejewski T.M."/>
            <person name="Davidsen T.M."/>
            <person name="Wayne K.J."/>
            <person name="Tettelin H."/>
            <person name="Glass J.I."/>
            <person name="Rusch D."/>
            <person name="Podicherti R."/>
            <person name="Tsui H.-C.T."/>
            <person name="Winkler M.E."/>
        </authorList>
    </citation>
    <scope>NUCLEOTIDE SEQUENCE</scope>
</reference>
<name>A0A382WX40_9ZZZZ</name>
<accession>A0A382WX40</accession>
<gene>
    <name evidence="1" type="ORF">METZ01_LOCUS416236</name>
</gene>
<evidence type="ECO:0000313" key="1">
    <source>
        <dbReference type="EMBL" id="SVD63382.1"/>
    </source>
</evidence>
<feature type="non-terminal residue" evidence="1">
    <location>
        <position position="1"/>
    </location>
</feature>
<dbReference type="EMBL" id="UINC01163203">
    <property type="protein sequence ID" value="SVD63382.1"/>
    <property type="molecule type" value="Genomic_DNA"/>
</dbReference>
<organism evidence="1">
    <name type="scientific">marine metagenome</name>
    <dbReference type="NCBI Taxonomy" id="408172"/>
    <lineage>
        <taxon>unclassified sequences</taxon>
        <taxon>metagenomes</taxon>
        <taxon>ecological metagenomes</taxon>
    </lineage>
</organism>
<dbReference type="AlphaFoldDB" id="A0A382WX40"/>